<feature type="transmembrane region" description="Helical" evidence="1">
    <location>
        <begin position="79"/>
        <end position="101"/>
    </location>
</feature>
<evidence type="ECO:0000256" key="1">
    <source>
        <dbReference type="SAM" id="Phobius"/>
    </source>
</evidence>
<reference evidence="2" key="1">
    <citation type="journal article" date="2021" name="Microb. Physiol.">
        <title>Proteogenomic Insights into the Physiology of Marine, Sulfate-Reducing, Filamentous Desulfonema limicola and Desulfonema magnum.</title>
        <authorList>
            <person name="Schnaars V."/>
            <person name="Wohlbrand L."/>
            <person name="Scheve S."/>
            <person name="Hinrichs C."/>
            <person name="Reinhardt R."/>
            <person name="Rabus R."/>
        </authorList>
    </citation>
    <scope>NUCLEOTIDE SEQUENCE</scope>
    <source>
        <strain evidence="2">4be13</strain>
    </source>
</reference>
<evidence type="ECO:0008006" key="4">
    <source>
        <dbReference type="Google" id="ProtNLM"/>
    </source>
</evidence>
<accession>A0A975GUH0</accession>
<dbReference type="KEGG" id="dmm:dnm_091230"/>
<dbReference type="AlphaFoldDB" id="A0A975GUH0"/>
<sequence>MKKNITIISFLLLMIIFLLIDRKLFQTEILKLTETISSLEKSVAVLRNTILEQNQRIKVIQGMLRKKEVRQTDNFQHDLLLYGIFSVLALLSAMIIVLLMLKKKLGFILDILCEKIHQTENTLISQIIKSASELTGLIGPSDHSPPSEFPVSTDHTLALRVGQEIHRMRKRTEHMPEHTKGLTALKNSLKRLEQAFNDKGYELTELLGKPFAEGMTIHARFVPSDEFGPGEQIITKVIKPQISFNGVLIQSAEVEVSIGE</sequence>
<name>A0A975GUH0_9BACT</name>
<keyword evidence="1" id="KW-0472">Membrane</keyword>
<evidence type="ECO:0000313" key="3">
    <source>
        <dbReference type="Proteomes" id="UP000663722"/>
    </source>
</evidence>
<gene>
    <name evidence="2" type="ORF">dnm_091230</name>
</gene>
<dbReference type="EMBL" id="CP061800">
    <property type="protein sequence ID" value="QTA93028.1"/>
    <property type="molecule type" value="Genomic_DNA"/>
</dbReference>
<protein>
    <recommendedName>
        <fullName evidence="4">Nucleotide exchange factor GrpE</fullName>
    </recommendedName>
</protein>
<keyword evidence="3" id="KW-1185">Reference proteome</keyword>
<feature type="transmembrane region" description="Helical" evidence="1">
    <location>
        <begin position="7"/>
        <end position="25"/>
    </location>
</feature>
<proteinExistence type="predicted"/>
<organism evidence="2 3">
    <name type="scientific">Desulfonema magnum</name>
    <dbReference type="NCBI Taxonomy" id="45655"/>
    <lineage>
        <taxon>Bacteria</taxon>
        <taxon>Pseudomonadati</taxon>
        <taxon>Thermodesulfobacteriota</taxon>
        <taxon>Desulfobacteria</taxon>
        <taxon>Desulfobacterales</taxon>
        <taxon>Desulfococcaceae</taxon>
        <taxon>Desulfonema</taxon>
    </lineage>
</organism>
<dbReference type="RefSeq" id="WP_207680149.1">
    <property type="nucleotide sequence ID" value="NZ_CP061800.1"/>
</dbReference>
<keyword evidence="1" id="KW-1133">Transmembrane helix</keyword>
<dbReference type="Proteomes" id="UP000663722">
    <property type="component" value="Chromosome"/>
</dbReference>
<keyword evidence="1" id="KW-0812">Transmembrane</keyword>
<evidence type="ECO:0000313" key="2">
    <source>
        <dbReference type="EMBL" id="QTA93028.1"/>
    </source>
</evidence>